<evidence type="ECO:0000259" key="2">
    <source>
        <dbReference type="Pfam" id="PF04773"/>
    </source>
</evidence>
<dbReference type="OrthoDB" id="292867at2"/>
<accession>A0A518AMD2</accession>
<evidence type="ECO:0000313" key="3">
    <source>
        <dbReference type="EMBL" id="QDU55884.1"/>
    </source>
</evidence>
<sequence>MIFDSRNSDSSSDAAMLCSAYLDGSITETDFAQLVDWLKSSEEHRREFSRISMLHTNLQVVMQHNDMVDFFAEDQSPDSCFTMVDPRNIRIMLEEAAEAAARRAKEAAERAAAEAAEAERKRREEEERNRPDRPKPIEIPQSAAYLAAAVLAASLLLAVSAFWHSQESATQQVVSHSQTDQAPPALPTIATLTTSIDTKWSDADASLAVGSRLMAGPLRLDHGMAQIDLDDGASVVLESPISLDLLSAGRIRLLQGKLVAQVPERAIGFTVTAGTSNIVDLGTEFGIDMRNEGGFGVHVLDGEIALKLKKEEGNDLPSESLHAGTARAVDPTGEVSKKIAMDRHVFIRRVPSTSFELAMLKSRPTAYWRFNEPESSTTIKSLGELEHESGLSPGIALGVENRRTEAGNRMASFSVPHQGIDVGVHRELALTRDFTIESWIVTPDNVDLSTPRRIISSFSEPNSGFAFGIAGHAFAGSNEFPSMTLLFTFYGQYDCLSLAGLRPNELYHVAVTVDSQGKPSLFVDGSPVPCKFNALSLTDDGYQTVPDNWNPQLIGTPSSNVRIGGNPPSQGQTYPEESWDGSIDEIAVFDRALSAEEIQMHYQAGLR</sequence>
<dbReference type="InterPro" id="IPR006860">
    <property type="entry name" value="FecR"/>
</dbReference>
<dbReference type="Gene3D" id="2.60.120.1440">
    <property type="match status" value="1"/>
</dbReference>
<feature type="region of interest" description="Disordered" evidence="1">
    <location>
        <begin position="104"/>
        <end position="137"/>
    </location>
</feature>
<evidence type="ECO:0000256" key="1">
    <source>
        <dbReference type="SAM" id="MobiDB-lite"/>
    </source>
</evidence>
<dbReference type="GO" id="GO:0016989">
    <property type="term" value="F:sigma factor antagonist activity"/>
    <property type="evidence" value="ECO:0007669"/>
    <property type="project" value="TreeGrafter"/>
</dbReference>
<reference evidence="3 4" key="1">
    <citation type="submission" date="2019-02" db="EMBL/GenBank/DDBJ databases">
        <title>Deep-cultivation of Planctomycetes and their phenomic and genomic characterization uncovers novel biology.</title>
        <authorList>
            <person name="Wiegand S."/>
            <person name="Jogler M."/>
            <person name="Boedeker C."/>
            <person name="Pinto D."/>
            <person name="Vollmers J."/>
            <person name="Rivas-Marin E."/>
            <person name="Kohn T."/>
            <person name="Peeters S.H."/>
            <person name="Heuer A."/>
            <person name="Rast P."/>
            <person name="Oberbeckmann S."/>
            <person name="Bunk B."/>
            <person name="Jeske O."/>
            <person name="Meyerdierks A."/>
            <person name="Storesund J.E."/>
            <person name="Kallscheuer N."/>
            <person name="Luecker S."/>
            <person name="Lage O.M."/>
            <person name="Pohl T."/>
            <person name="Merkel B.J."/>
            <person name="Hornburger P."/>
            <person name="Mueller R.-W."/>
            <person name="Bruemmer F."/>
            <person name="Labrenz M."/>
            <person name="Spormann A.M."/>
            <person name="Op den Camp H."/>
            <person name="Overmann J."/>
            <person name="Amann R."/>
            <person name="Jetten M.S.M."/>
            <person name="Mascher T."/>
            <person name="Medema M.H."/>
            <person name="Devos D.P."/>
            <person name="Kaster A.-K."/>
            <person name="Ovreas L."/>
            <person name="Rohde M."/>
            <person name="Galperin M.Y."/>
            <person name="Jogler C."/>
        </authorList>
    </citation>
    <scope>NUCLEOTIDE SEQUENCE [LARGE SCALE GENOMIC DNA]</scope>
    <source>
        <strain evidence="3 4">Pan181</strain>
    </source>
</reference>
<name>A0A518AMD2_9BACT</name>
<protein>
    <submittedName>
        <fullName evidence="3">FecR protein</fullName>
    </submittedName>
</protein>
<dbReference type="KEGG" id="amuc:Pan181_20810"/>
<dbReference type="Pfam" id="PF13385">
    <property type="entry name" value="Laminin_G_3"/>
    <property type="match status" value="1"/>
</dbReference>
<dbReference type="AlphaFoldDB" id="A0A518AMD2"/>
<dbReference type="EMBL" id="CP036278">
    <property type="protein sequence ID" value="QDU55884.1"/>
    <property type="molecule type" value="Genomic_DNA"/>
</dbReference>
<dbReference type="RefSeq" id="WP_145246677.1">
    <property type="nucleotide sequence ID" value="NZ_CP036278.1"/>
</dbReference>
<feature type="compositionally biased region" description="Basic and acidic residues" evidence="1">
    <location>
        <begin position="104"/>
        <end position="136"/>
    </location>
</feature>
<dbReference type="PANTHER" id="PTHR30273:SF2">
    <property type="entry name" value="PROTEIN FECR"/>
    <property type="match status" value="1"/>
</dbReference>
<keyword evidence="4" id="KW-1185">Reference proteome</keyword>
<dbReference type="Proteomes" id="UP000315750">
    <property type="component" value="Chromosome"/>
</dbReference>
<gene>
    <name evidence="3" type="ORF">Pan181_20810</name>
</gene>
<organism evidence="3 4">
    <name type="scientific">Aeoliella mucimassa</name>
    <dbReference type="NCBI Taxonomy" id="2527972"/>
    <lineage>
        <taxon>Bacteria</taxon>
        <taxon>Pseudomonadati</taxon>
        <taxon>Planctomycetota</taxon>
        <taxon>Planctomycetia</taxon>
        <taxon>Pirellulales</taxon>
        <taxon>Lacipirellulaceae</taxon>
        <taxon>Aeoliella</taxon>
    </lineage>
</organism>
<dbReference type="Gene3D" id="2.60.120.200">
    <property type="match status" value="1"/>
</dbReference>
<evidence type="ECO:0000313" key="4">
    <source>
        <dbReference type="Proteomes" id="UP000315750"/>
    </source>
</evidence>
<dbReference type="InterPro" id="IPR012373">
    <property type="entry name" value="Ferrdict_sens_TM"/>
</dbReference>
<feature type="compositionally biased region" description="Polar residues" evidence="1">
    <location>
        <begin position="557"/>
        <end position="575"/>
    </location>
</feature>
<dbReference type="SUPFAM" id="SSF49899">
    <property type="entry name" value="Concanavalin A-like lectins/glucanases"/>
    <property type="match status" value="1"/>
</dbReference>
<dbReference type="PANTHER" id="PTHR30273">
    <property type="entry name" value="PERIPLASMIC SIGNAL SENSOR AND SIGMA FACTOR ACTIVATOR FECR-RELATED"/>
    <property type="match status" value="1"/>
</dbReference>
<feature type="domain" description="FecR protein" evidence="2">
    <location>
        <begin position="222"/>
        <end position="304"/>
    </location>
</feature>
<dbReference type="Pfam" id="PF04773">
    <property type="entry name" value="FecR"/>
    <property type="match status" value="1"/>
</dbReference>
<dbReference type="InterPro" id="IPR013320">
    <property type="entry name" value="ConA-like_dom_sf"/>
</dbReference>
<proteinExistence type="predicted"/>
<feature type="region of interest" description="Disordered" evidence="1">
    <location>
        <begin position="557"/>
        <end position="577"/>
    </location>
</feature>